<protein>
    <submittedName>
        <fullName evidence="1">Uncharacterized protein</fullName>
    </submittedName>
</protein>
<organism evidence="1 2">
    <name type="scientific">Cordyceps militaris (strain CM01)</name>
    <name type="common">Caterpillar fungus</name>
    <dbReference type="NCBI Taxonomy" id="983644"/>
    <lineage>
        <taxon>Eukaryota</taxon>
        <taxon>Fungi</taxon>
        <taxon>Dikarya</taxon>
        <taxon>Ascomycota</taxon>
        <taxon>Pezizomycotina</taxon>
        <taxon>Sordariomycetes</taxon>
        <taxon>Hypocreomycetidae</taxon>
        <taxon>Hypocreales</taxon>
        <taxon>Cordycipitaceae</taxon>
        <taxon>Cordyceps</taxon>
    </lineage>
</organism>
<dbReference type="KEGG" id="cmt:CCM_03078"/>
<dbReference type="EMBL" id="JH126400">
    <property type="protein sequence ID" value="EGX94807.1"/>
    <property type="molecule type" value="Genomic_DNA"/>
</dbReference>
<dbReference type="InParanoid" id="G3J8M0"/>
<dbReference type="RefSeq" id="XP_006668293.1">
    <property type="nucleotide sequence ID" value="XM_006668230.1"/>
</dbReference>
<dbReference type="VEuPathDB" id="FungiDB:CCM_03078"/>
<sequence length="114" mass="12572">MLDLETAAVAISWEAQTELLRGCQTITSGIAVRGRVLITEVGSMRKGHRKMLVEDAGDLGHTTMPALKSLVLARAMRCNDLDTERILLKTSIPLEYDTTEESSPKYSWAIASKH</sequence>
<dbReference type="HOGENOM" id="CLU_2120967_0_0_1"/>
<accession>G3J8M0</accession>
<name>G3J8M0_CORMM</name>
<proteinExistence type="predicted"/>
<evidence type="ECO:0000313" key="2">
    <source>
        <dbReference type="Proteomes" id="UP000001610"/>
    </source>
</evidence>
<dbReference type="AlphaFoldDB" id="G3J8M0"/>
<reference evidence="1 2" key="1">
    <citation type="journal article" date="2011" name="Genome Biol.">
        <title>Genome sequence of the insect pathogenic fungus Cordyceps militaris, a valued traditional Chinese medicine.</title>
        <authorList>
            <person name="Zheng P."/>
            <person name="Xia Y."/>
            <person name="Xiao G."/>
            <person name="Xiong C."/>
            <person name="Hu X."/>
            <person name="Zhang S."/>
            <person name="Zheng H."/>
            <person name="Huang Y."/>
            <person name="Zhou Y."/>
            <person name="Wang S."/>
            <person name="Zhao G.P."/>
            <person name="Liu X."/>
            <person name="St Leger R.J."/>
            <person name="Wang C."/>
        </authorList>
    </citation>
    <scope>NUCLEOTIDE SEQUENCE [LARGE SCALE GENOMIC DNA]</scope>
    <source>
        <strain evidence="1 2">CM01</strain>
    </source>
</reference>
<gene>
    <name evidence="1" type="ORF">CCM_03078</name>
</gene>
<evidence type="ECO:0000313" key="1">
    <source>
        <dbReference type="EMBL" id="EGX94807.1"/>
    </source>
</evidence>
<keyword evidence="2" id="KW-1185">Reference proteome</keyword>
<dbReference type="Proteomes" id="UP000001610">
    <property type="component" value="Unassembled WGS sequence"/>
</dbReference>
<dbReference type="GeneID" id="18165105"/>